<evidence type="ECO:0000256" key="2">
    <source>
        <dbReference type="ARBA" id="ARBA00023163"/>
    </source>
</evidence>
<dbReference type="PANTHER" id="PTHR30185">
    <property type="entry name" value="CRYPTIC BETA-GLUCOSIDE BGL OPERON ANTITERMINATOR"/>
    <property type="match status" value="1"/>
</dbReference>
<evidence type="ECO:0000313" key="7">
    <source>
        <dbReference type="Proteomes" id="UP000019243"/>
    </source>
</evidence>
<organism evidence="6 7">
    <name type="scientific">Brochothrix campestris FSL F6-1037</name>
    <dbReference type="NCBI Taxonomy" id="1265861"/>
    <lineage>
        <taxon>Bacteria</taxon>
        <taxon>Bacillati</taxon>
        <taxon>Bacillota</taxon>
        <taxon>Bacilli</taxon>
        <taxon>Bacillales</taxon>
        <taxon>Listeriaceae</taxon>
        <taxon>Brochothrix</taxon>
    </lineage>
</organism>
<dbReference type="PANTHER" id="PTHR30185:SF18">
    <property type="entry name" value="TRANSCRIPTIONAL REGULATOR MTLR"/>
    <property type="match status" value="1"/>
</dbReference>
<dbReference type="Pfam" id="PF08280">
    <property type="entry name" value="HTH_Mga"/>
    <property type="match status" value="1"/>
</dbReference>
<gene>
    <name evidence="6" type="ORF">BCAMP_09795</name>
</gene>
<dbReference type="CDD" id="cd00133">
    <property type="entry name" value="PTS_IIB"/>
    <property type="match status" value="1"/>
</dbReference>
<feature type="domain" description="M protein trans-acting positive regulator (MGA) PRD" evidence="4">
    <location>
        <begin position="206"/>
        <end position="384"/>
    </location>
</feature>
<dbReference type="InterPro" id="IPR036388">
    <property type="entry name" value="WH-like_DNA-bd_sf"/>
</dbReference>
<evidence type="ECO:0000313" key="6">
    <source>
        <dbReference type="EMBL" id="EUJ37645.1"/>
    </source>
</evidence>
<dbReference type="Gene3D" id="1.10.10.10">
    <property type="entry name" value="Winged helix-like DNA-binding domain superfamily/Winged helix DNA-binding domain"/>
    <property type="match status" value="2"/>
</dbReference>
<dbReference type="RefSeq" id="WP_051457006.1">
    <property type="nucleotide sequence ID" value="NZ_AODH01000040.1"/>
</dbReference>
<keyword evidence="2" id="KW-0804">Transcription</keyword>
<dbReference type="Pfam" id="PF08270">
    <property type="entry name" value="PRD_Mga"/>
    <property type="match status" value="1"/>
</dbReference>
<dbReference type="AlphaFoldDB" id="W7CLY3"/>
<evidence type="ECO:0000259" key="5">
    <source>
        <dbReference type="Pfam" id="PF08280"/>
    </source>
</evidence>
<dbReference type="OrthoDB" id="2192627at2"/>
<dbReference type="InterPro" id="IPR013199">
    <property type="entry name" value="HTH_Mga_DNA-bd_dom"/>
</dbReference>
<reference evidence="6 7" key="1">
    <citation type="submission" date="2012-12" db="EMBL/GenBank/DDBJ databases">
        <title>Novel taxa of Listeriaceae from agricultural environments in the United States.</title>
        <authorList>
            <person name="den Bakker H.C."/>
            <person name="Allred A."/>
            <person name="Warchocki S."/>
            <person name="Wright E.M."/>
            <person name="Burrell A."/>
            <person name="Nightingale K.K."/>
            <person name="Kephart D."/>
            <person name="Wiedmann M."/>
        </authorList>
    </citation>
    <scope>NUCLEOTIDE SEQUENCE [LARGE SCALE GENOMIC DNA]</scope>
    <source>
        <strain evidence="6 7">FSL F6-1037</strain>
    </source>
</reference>
<keyword evidence="7" id="KW-1185">Reference proteome</keyword>
<feature type="domain" description="M protein trans-acting positive regulator (MGA) HTH" evidence="5">
    <location>
        <begin position="9"/>
        <end position="63"/>
    </location>
</feature>
<keyword evidence="1" id="KW-0805">Transcription regulation</keyword>
<name>W7CLY3_9LIST</name>
<sequence length="490" mass="57347">MRTLLNNNSLRRLKFMELLYNTKDWLTLKQIATDIDCSERVLRVDISHINETYMPFSIVTSQKKGVKLEYPTNYSLEFVFQQILTDSIEFTVLEKILLDESFDIIDLANTLYTSPSTLNRIINKNNKLLLERDIKIHTQPCYIGGNELNIRNLLSQFLLEKYGAYNSPFTTHQIQTVDYLYEMMCETVNETPAMQDRLRLRYWFMASIIRINNGHHLTLESNEVPQEVKQLYQNEQLQIAFTFLLDCEFTPTILMELLVIFADINYFSNTSALKTHLKQTTTDNLLARNIYTFLTNLSENTHIPLTNIDEVALQLYNKHYLLVGPNYIIYNRKALFAKRIREVYPFFVASVQQELSKLSSAQDFYYKDYAVNEILYTLLIHWENFITLLEKALPPLTVGLYSDFDNAHSRFVEGILHYYFGKHLQFVHIQDISDIPDISLLITTISSLNFLEMPVICIDPLPSPKNLLEIQQALQSFNDRPNYLASKYFL</sequence>
<protein>
    <submittedName>
        <fullName evidence="6">Mga helix-turn-helix domain-containing protein</fullName>
    </submittedName>
</protein>
<dbReference type="EMBL" id="AODH01000040">
    <property type="protein sequence ID" value="EUJ37645.1"/>
    <property type="molecule type" value="Genomic_DNA"/>
</dbReference>
<accession>W7CLY3</accession>
<dbReference type="InterPro" id="IPR050661">
    <property type="entry name" value="BglG_antiterminators"/>
</dbReference>
<evidence type="ECO:0000259" key="3">
    <source>
        <dbReference type="Pfam" id="PF05043"/>
    </source>
</evidence>
<evidence type="ECO:0000259" key="4">
    <source>
        <dbReference type="Pfam" id="PF08270"/>
    </source>
</evidence>
<proteinExistence type="predicted"/>
<dbReference type="Pfam" id="PF05043">
    <property type="entry name" value="Mga"/>
    <property type="match status" value="1"/>
</dbReference>
<dbReference type="Proteomes" id="UP000019243">
    <property type="component" value="Unassembled WGS sequence"/>
</dbReference>
<comment type="caution">
    <text evidence="6">The sequence shown here is derived from an EMBL/GenBank/DDBJ whole genome shotgun (WGS) entry which is preliminary data.</text>
</comment>
<dbReference type="STRING" id="1265861.BCAMP_09795"/>
<dbReference type="InterPro" id="IPR007737">
    <property type="entry name" value="Mga_HTH"/>
</dbReference>
<feature type="domain" description="Mga helix-turn-helix" evidence="3">
    <location>
        <begin position="73"/>
        <end position="157"/>
    </location>
</feature>
<dbReference type="InterPro" id="IPR013236">
    <property type="entry name" value="Mga_PRD_dom"/>
</dbReference>
<evidence type="ECO:0000256" key="1">
    <source>
        <dbReference type="ARBA" id="ARBA00023015"/>
    </source>
</evidence>